<dbReference type="EMBL" id="JALNTZ010000010">
    <property type="protein sequence ID" value="KAJ3640385.1"/>
    <property type="molecule type" value="Genomic_DNA"/>
</dbReference>
<sequence length="278" mass="32138">MNADQLKLLLDTLQTQQQALITQIITQLQPGRQPDTSVNFSSIAPFENFDPRHETFSCYLERFENYYEMKGVTNEAKIAQLLCASIGSTYYNSLTAFLGPEKPIKELAYNDLFKAFKQMLSPKKSAIVSQHYFLNIFQKERQTVAEYVASLQRDLADCEFTVKCECDKVISVAGVFLRAQFIRGLRDDWLREQLLQTNVNTFEEILTQATALEASKIESQQLTQRHDTSQQSIDTNKITNTRNHFRNRSHSKGNYRSPTPERRSDQSRRRLDYRALGI</sequence>
<protein>
    <recommendedName>
        <fullName evidence="4">Retrotransposon gag domain-containing protein</fullName>
    </recommendedName>
</protein>
<reference evidence="2" key="1">
    <citation type="journal article" date="2023" name="G3 (Bethesda)">
        <title>Whole genome assemblies of Zophobas morio and Tenebrio molitor.</title>
        <authorList>
            <person name="Kaur S."/>
            <person name="Stinson S.A."/>
            <person name="diCenzo G.C."/>
        </authorList>
    </citation>
    <scope>NUCLEOTIDE SEQUENCE</scope>
    <source>
        <strain evidence="2">QUZm001</strain>
    </source>
</reference>
<accession>A0AA38M1K4</accession>
<feature type="compositionally biased region" description="Basic and acidic residues" evidence="1">
    <location>
        <begin position="259"/>
        <end position="270"/>
    </location>
</feature>
<proteinExistence type="predicted"/>
<feature type="compositionally biased region" description="Polar residues" evidence="1">
    <location>
        <begin position="220"/>
        <end position="242"/>
    </location>
</feature>
<dbReference type="PANTHER" id="PTHR33198">
    <property type="entry name" value="ANK_REP_REGION DOMAIN-CONTAINING PROTEIN-RELATED"/>
    <property type="match status" value="1"/>
</dbReference>
<keyword evidence="3" id="KW-1185">Reference proteome</keyword>
<feature type="region of interest" description="Disordered" evidence="1">
    <location>
        <begin position="220"/>
        <end position="270"/>
    </location>
</feature>
<gene>
    <name evidence="2" type="ORF">Zmor_003687</name>
</gene>
<evidence type="ECO:0000313" key="2">
    <source>
        <dbReference type="EMBL" id="KAJ3640385.1"/>
    </source>
</evidence>
<organism evidence="2 3">
    <name type="scientific">Zophobas morio</name>
    <dbReference type="NCBI Taxonomy" id="2755281"/>
    <lineage>
        <taxon>Eukaryota</taxon>
        <taxon>Metazoa</taxon>
        <taxon>Ecdysozoa</taxon>
        <taxon>Arthropoda</taxon>
        <taxon>Hexapoda</taxon>
        <taxon>Insecta</taxon>
        <taxon>Pterygota</taxon>
        <taxon>Neoptera</taxon>
        <taxon>Endopterygota</taxon>
        <taxon>Coleoptera</taxon>
        <taxon>Polyphaga</taxon>
        <taxon>Cucujiformia</taxon>
        <taxon>Tenebrionidae</taxon>
        <taxon>Zophobas</taxon>
    </lineage>
</organism>
<dbReference type="AlphaFoldDB" id="A0AA38M1K4"/>
<comment type="caution">
    <text evidence="2">The sequence shown here is derived from an EMBL/GenBank/DDBJ whole genome shotgun (WGS) entry which is preliminary data.</text>
</comment>
<evidence type="ECO:0000256" key="1">
    <source>
        <dbReference type="SAM" id="MobiDB-lite"/>
    </source>
</evidence>
<name>A0AA38M1K4_9CUCU</name>
<evidence type="ECO:0000313" key="3">
    <source>
        <dbReference type="Proteomes" id="UP001168821"/>
    </source>
</evidence>
<evidence type="ECO:0008006" key="4">
    <source>
        <dbReference type="Google" id="ProtNLM"/>
    </source>
</evidence>
<dbReference type="Proteomes" id="UP001168821">
    <property type="component" value="Unassembled WGS sequence"/>
</dbReference>
<feature type="compositionally biased region" description="Basic residues" evidence="1">
    <location>
        <begin position="243"/>
        <end position="253"/>
    </location>
</feature>